<feature type="compositionally biased region" description="Polar residues" evidence="1">
    <location>
        <begin position="128"/>
        <end position="146"/>
    </location>
</feature>
<dbReference type="Proteomes" id="UP000292373">
    <property type="component" value="Unassembled WGS sequence"/>
</dbReference>
<dbReference type="OrthoDB" id="4858156at2"/>
<proteinExistence type="predicted"/>
<reference evidence="2 3" key="1">
    <citation type="submission" date="2019-01" db="EMBL/GenBank/DDBJ databases">
        <title>Lactibacter flavus gen. nov., sp. nov., a novel bacterium of the family Propionibacteriaceae isolated from raw milk and dairy products.</title>
        <authorList>
            <person name="Huptas C."/>
            <person name="Wenning M."/>
            <person name="Breitenwieser F."/>
            <person name="Doll E."/>
            <person name="Von Neubeck M."/>
            <person name="Busse H.-J."/>
            <person name="Scherer S."/>
        </authorList>
    </citation>
    <scope>NUCLEOTIDE SEQUENCE [LARGE SCALE GENOMIC DNA]</scope>
    <source>
        <strain evidence="2 3">KCTC 33808</strain>
    </source>
</reference>
<evidence type="ECO:0000256" key="1">
    <source>
        <dbReference type="SAM" id="MobiDB-lite"/>
    </source>
</evidence>
<protein>
    <submittedName>
        <fullName evidence="2">Uncharacterized protein</fullName>
    </submittedName>
</protein>
<dbReference type="RefSeq" id="WP_131166752.1">
    <property type="nucleotide sequence ID" value="NZ_SDMQ01000001.1"/>
</dbReference>
<sequence>MLSQFTLLDGDLVSVDAPDVTLSPPVVIGVLYADSTEIEVNAGTQEAADLFLGITGTELTSQLTLRGGRTLHVGPLGGDRANGWGYVVEIGDDRVFGPTPPSVTVERLAAVLADTSPARNGRGVVLQPNGSATWSPFRTQGASQMGTRPDGTKLMLDIRRAVPGQKRSSKGLQVRGGSLTKQNQHGRDYVILENPDFVIYGLPIPEIELNDLAGTVAEVLVERR</sequence>
<dbReference type="EMBL" id="SDMQ01000001">
    <property type="protein sequence ID" value="TBT88624.1"/>
    <property type="molecule type" value="Genomic_DNA"/>
</dbReference>
<accession>A0A4Q9KH04</accession>
<gene>
    <name evidence="2" type="ORF">ET989_01355</name>
</gene>
<organism evidence="2 3">
    <name type="scientific">Propioniciclava sinopodophylli</name>
    <dbReference type="NCBI Taxonomy" id="1837344"/>
    <lineage>
        <taxon>Bacteria</taxon>
        <taxon>Bacillati</taxon>
        <taxon>Actinomycetota</taxon>
        <taxon>Actinomycetes</taxon>
        <taxon>Propionibacteriales</taxon>
        <taxon>Propionibacteriaceae</taxon>
        <taxon>Propioniciclava</taxon>
    </lineage>
</organism>
<feature type="region of interest" description="Disordered" evidence="1">
    <location>
        <begin position="121"/>
        <end position="150"/>
    </location>
</feature>
<evidence type="ECO:0000313" key="3">
    <source>
        <dbReference type="Proteomes" id="UP000292373"/>
    </source>
</evidence>
<comment type="caution">
    <text evidence="2">The sequence shown here is derived from an EMBL/GenBank/DDBJ whole genome shotgun (WGS) entry which is preliminary data.</text>
</comment>
<name>A0A4Q9KH04_9ACTN</name>
<dbReference type="AlphaFoldDB" id="A0A4Q9KH04"/>
<evidence type="ECO:0000313" key="2">
    <source>
        <dbReference type="EMBL" id="TBT88624.1"/>
    </source>
</evidence>
<keyword evidence="3" id="KW-1185">Reference proteome</keyword>